<organism evidence="11 12">
    <name type="scientific">Kitasatospora kazusensis</name>
    <dbReference type="NCBI Taxonomy" id="407974"/>
    <lineage>
        <taxon>Bacteria</taxon>
        <taxon>Bacillati</taxon>
        <taxon>Actinomycetota</taxon>
        <taxon>Actinomycetes</taxon>
        <taxon>Kitasatosporales</taxon>
        <taxon>Streptomycetaceae</taxon>
        <taxon>Kitasatospora</taxon>
    </lineage>
</organism>
<evidence type="ECO:0000256" key="2">
    <source>
        <dbReference type="ARBA" id="ARBA00023002"/>
    </source>
</evidence>
<dbReference type="EMBL" id="BAAANT010000005">
    <property type="protein sequence ID" value="GAA2135495.1"/>
    <property type="molecule type" value="Genomic_DNA"/>
</dbReference>
<evidence type="ECO:0000256" key="9">
    <source>
        <dbReference type="ARBA" id="ARBA00049085"/>
    </source>
</evidence>
<dbReference type="InterPro" id="IPR013149">
    <property type="entry name" value="ADH-like_C"/>
</dbReference>
<name>A0ABP5KSR9_9ACTN</name>
<evidence type="ECO:0000256" key="3">
    <source>
        <dbReference type="ARBA" id="ARBA00037678"/>
    </source>
</evidence>
<dbReference type="Pfam" id="PF08240">
    <property type="entry name" value="ADH_N"/>
    <property type="match status" value="1"/>
</dbReference>
<dbReference type="PANTHER" id="PTHR43401">
    <property type="entry name" value="L-THREONINE 3-DEHYDROGENASE"/>
    <property type="match status" value="1"/>
</dbReference>
<accession>A0ABP5KSR9</accession>
<evidence type="ECO:0000256" key="1">
    <source>
        <dbReference type="ARBA" id="ARBA00001947"/>
    </source>
</evidence>
<dbReference type="InterPro" id="IPR011032">
    <property type="entry name" value="GroES-like_sf"/>
</dbReference>
<evidence type="ECO:0000256" key="4">
    <source>
        <dbReference type="ARBA" id="ARBA00037908"/>
    </source>
</evidence>
<evidence type="ECO:0000256" key="7">
    <source>
        <dbReference type="ARBA" id="ARBA00039387"/>
    </source>
</evidence>
<dbReference type="Pfam" id="PF00107">
    <property type="entry name" value="ADH_zinc_N"/>
    <property type="match status" value="1"/>
</dbReference>
<evidence type="ECO:0000313" key="11">
    <source>
        <dbReference type="EMBL" id="GAA2135495.1"/>
    </source>
</evidence>
<evidence type="ECO:0000256" key="8">
    <source>
        <dbReference type="ARBA" id="ARBA00048685"/>
    </source>
</evidence>
<keyword evidence="12" id="KW-1185">Reference proteome</keyword>
<dbReference type="SUPFAM" id="SSF50129">
    <property type="entry name" value="GroES-like"/>
    <property type="match status" value="1"/>
</dbReference>
<dbReference type="Gene3D" id="3.40.50.720">
    <property type="entry name" value="NAD(P)-binding Rossmann-like Domain"/>
    <property type="match status" value="1"/>
</dbReference>
<sequence length="356" mass="36789">MSATVNSATVNSAAVNSGPGTMTALRIEGPHRAALARVPLPEPGPDEVLVRTALVGLCGTDLEMLHGTASYLRDGRTSYPVVIGHEWTGTVVHGNAGFAPGERVVGHTMLHCGRCRMCLRGRRALCERLREVGLYGQQGAAAEYVAMPGGSLSRVPDPVPDRAAALVEPAVTVVGGLEQARCRLADRVAVIGTGTIGLLAVQLAARLAGSVDAVGIDPAGLELALRCGAGRALTPEQAEDGGYSLVVEASGAAPAFRRGLDLLEPGGRLAVIGVAGAPAEGFVPGELALRGLEVIGVRHGLDYYDRTLRLFQDGVLDAEPLIATVLRPSDGPAAFELLRSGRTGPPKILIDFGGSR</sequence>
<proteinExistence type="inferred from homology"/>
<comment type="caution">
    <text evidence="11">The sequence shown here is derived from an EMBL/GenBank/DDBJ whole genome shotgun (WGS) entry which is preliminary data.</text>
</comment>
<dbReference type="InterPro" id="IPR036291">
    <property type="entry name" value="NAD(P)-bd_dom_sf"/>
</dbReference>
<dbReference type="Proteomes" id="UP001422759">
    <property type="component" value="Unassembled WGS sequence"/>
</dbReference>
<protein>
    <recommendedName>
        <fullName evidence="7">2-deoxy-scyllo-inosamine dehydrogenase</fullName>
        <ecNumber evidence="6">1.1.1.329</ecNumber>
    </recommendedName>
</protein>
<dbReference type="SMART" id="SM00829">
    <property type="entry name" value="PKS_ER"/>
    <property type="match status" value="1"/>
</dbReference>
<dbReference type="InterPro" id="IPR020843">
    <property type="entry name" value="ER"/>
</dbReference>
<dbReference type="PANTHER" id="PTHR43401:SF5">
    <property type="entry name" value="ALCOHOL DEHYDROGENASE-RELATED"/>
    <property type="match status" value="1"/>
</dbReference>
<evidence type="ECO:0000313" key="12">
    <source>
        <dbReference type="Proteomes" id="UP001422759"/>
    </source>
</evidence>
<comment type="pathway">
    <text evidence="4">Metabolic intermediate biosynthesis; 2-deoxystreptamine biosynthesis; 2-deoxystreptamine from D-glucose 6-phosphate: step 3/4.</text>
</comment>
<comment type="cofactor">
    <cofactor evidence="1">
        <name>Zn(2+)</name>
        <dbReference type="ChEBI" id="CHEBI:29105"/>
    </cofactor>
</comment>
<comment type="function">
    <text evidence="3">Catalyzes the oxidation of 2-deoxy-scyllo-inosamine (DOIA) with NAD(+) or NADP(+), forming 3-amino-2,3-dideoxy-scyllo-inosose (amino-DOI).</text>
</comment>
<gene>
    <name evidence="11" type="ORF">GCM10009760_14110</name>
</gene>
<keyword evidence="2" id="KW-0560">Oxidoreductase</keyword>
<evidence type="ECO:0000256" key="6">
    <source>
        <dbReference type="ARBA" id="ARBA00039102"/>
    </source>
</evidence>
<evidence type="ECO:0000256" key="5">
    <source>
        <dbReference type="ARBA" id="ARBA00038004"/>
    </source>
</evidence>
<dbReference type="SUPFAM" id="SSF51735">
    <property type="entry name" value="NAD(P)-binding Rossmann-fold domains"/>
    <property type="match status" value="1"/>
</dbReference>
<dbReference type="EC" id="1.1.1.329" evidence="6"/>
<comment type="catalytic activity">
    <reaction evidence="8">
        <text>2-deoxy-scyllo-inosamine + NAD(+) = 3-amino-2,3-dideoxy-scyllo-inosose + NADH + H(+)</text>
        <dbReference type="Rhea" id="RHEA:33883"/>
        <dbReference type="ChEBI" id="CHEBI:15378"/>
        <dbReference type="ChEBI" id="CHEBI:57540"/>
        <dbReference type="ChEBI" id="CHEBI:57945"/>
        <dbReference type="ChEBI" id="CHEBI:65002"/>
        <dbReference type="ChEBI" id="CHEBI:65003"/>
        <dbReference type="EC" id="1.1.1.329"/>
    </reaction>
</comment>
<comment type="catalytic activity">
    <reaction evidence="9">
        <text>2-deoxy-scyllo-inosamine + NADP(+) = 3-amino-2,3-dideoxy-scyllo-inosose + NADPH + H(+)</text>
        <dbReference type="Rhea" id="RHEA:33879"/>
        <dbReference type="ChEBI" id="CHEBI:15378"/>
        <dbReference type="ChEBI" id="CHEBI:57783"/>
        <dbReference type="ChEBI" id="CHEBI:58349"/>
        <dbReference type="ChEBI" id="CHEBI:65002"/>
        <dbReference type="ChEBI" id="CHEBI:65003"/>
        <dbReference type="EC" id="1.1.1.329"/>
    </reaction>
</comment>
<comment type="similarity">
    <text evidence="5">Belongs to the zinc-containing alcohol dehydrogenase family. DOIA dehydrogenase subfamily.</text>
</comment>
<feature type="domain" description="Enoyl reductase (ER)" evidence="10">
    <location>
        <begin position="20"/>
        <end position="350"/>
    </location>
</feature>
<dbReference type="RefSeq" id="WP_344461867.1">
    <property type="nucleotide sequence ID" value="NZ_BAAANT010000005.1"/>
</dbReference>
<dbReference type="InterPro" id="IPR013154">
    <property type="entry name" value="ADH-like_N"/>
</dbReference>
<dbReference type="InterPro" id="IPR050129">
    <property type="entry name" value="Zn_alcohol_dh"/>
</dbReference>
<evidence type="ECO:0000259" key="10">
    <source>
        <dbReference type="SMART" id="SM00829"/>
    </source>
</evidence>
<dbReference type="Gene3D" id="3.90.180.10">
    <property type="entry name" value="Medium-chain alcohol dehydrogenases, catalytic domain"/>
    <property type="match status" value="1"/>
</dbReference>
<reference evidence="12" key="1">
    <citation type="journal article" date="2019" name="Int. J. Syst. Evol. Microbiol.">
        <title>The Global Catalogue of Microorganisms (GCM) 10K type strain sequencing project: providing services to taxonomists for standard genome sequencing and annotation.</title>
        <authorList>
            <consortium name="The Broad Institute Genomics Platform"/>
            <consortium name="The Broad Institute Genome Sequencing Center for Infectious Disease"/>
            <person name="Wu L."/>
            <person name="Ma J."/>
        </authorList>
    </citation>
    <scope>NUCLEOTIDE SEQUENCE [LARGE SCALE GENOMIC DNA]</scope>
    <source>
        <strain evidence="12">JCM 14560</strain>
    </source>
</reference>